<accession>K2JHP7</accession>
<keyword evidence="2" id="KW-1185">Reference proteome</keyword>
<dbReference type="InterPro" id="IPR029063">
    <property type="entry name" value="SAM-dependent_MTases_sf"/>
</dbReference>
<protein>
    <submittedName>
        <fullName evidence="1">S-adenosylmethionine-dependent methyltransferase</fullName>
    </submittedName>
</protein>
<dbReference type="STRING" id="740709.A10D4_08704"/>
<dbReference type="AlphaFoldDB" id="K2JHP7"/>
<comment type="caution">
    <text evidence="1">The sequence shown here is derived from an EMBL/GenBank/DDBJ whole genome shotgun (WGS) entry which is preliminary data.</text>
</comment>
<evidence type="ECO:0000313" key="1">
    <source>
        <dbReference type="EMBL" id="EKE82906.1"/>
    </source>
</evidence>
<reference evidence="1 2" key="1">
    <citation type="journal article" date="2012" name="J. Bacteriol.">
        <title>Genome Sequence of Idiomarina xiamenensis Type Strain 10-D-4.</title>
        <authorList>
            <person name="Lai Q."/>
            <person name="Wang L."/>
            <person name="Wang W."/>
            <person name="Shao Z."/>
        </authorList>
    </citation>
    <scope>NUCLEOTIDE SEQUENCE [LARGE SCALE GENOMIC DNA]</scope>
    <source>
        <strain evidence="1 2">10-D-4</strain>
    </source>
</reference>
<dbReference type="InterPro" id="IPR010342">
    <property type="entry name" value="DUF938"/>
</dbReference>
<dbReference type="GO" id="GO:0008168">
    <property type="term" value="F:methyltransferase activity"/>
    <property type="evidence" value="ECO:0007669"/>
    <property type="project" value="UniProtKB-KW"/>
</dbReference>
<dbReference type="eggNOG" id="COG2813">
    <property type="taxonomic scope" value="Bacteria"/>
</dbReference>
<gene>
    <name evidence="1" type="ORF">A10D4_08704</name>
</gene>
<keyword evidence="1" id="KW-0489">Methyltransferase</keyword>
<dbReference type="OrthoDB" id="5563826at2"/>
<evidence type="ECO:0000313" key="2">
    <source>
        <dbReference type="Proteomes" id="UP000014115"/>
    </source>
</evidence>
<proteinExistence type="predicted"/>
<name>K2JHP7_9GAMM</name>
<dbReference type="SUPFAM" id="SSF53335">
    <property type="entry name" value="S-adenosyl-L-methionine-dependent methyltransferases"/>
    <property type="match status" value="1"/>
</dbReference>
<organism evidence="1 2">
    <name type="scientific">Idiomarina xiamenensis 10-D-4</name>
    <dbReference type="NCBI Taxonomy" id="740709"/>
    <lineage>
        <taxon>Bacteria</taxon>
        <taxon>Pseudomonadati</taxon>
        <taxon>Pseudomonadota</taxon>
        <taxon>Gammaproteobacteria</taxon>
        <taxon>Alteromonadales</taxon>
        <taxon>Idiomarinaceae</taxon>
        <taxon>Idiomarina</taxon>
    </lineage>
</organism>
<dbReference type="PANTHER" id="PTHR20974:SF0">
    <property type="entry name" value="UPF0585 PROTEIN CG18661"/>
    <property type="match status" value="1"/>
</dbReference>
<dbReference type="RefSeq" id="WP_008488996.1">
    <property type="nucleotide sequence ID" value="NZ_AMRG01000010.1"/>
</dbReference>
<dbReference type="PANTHER" id="PTHR20974">
    <property type="entry name" value="UPF0585 PROTEIN CG18661"/>
    <property type="match status" value="1"/>
</dbReference>
<dbReference type="Gene3D" id="3.40.50.150">
    <property type="entry name" value="Vaccinia Virus protein VP39"/>
    <property type="match status" value="1"/>
</dbReference>
<dbReference type="Pfam" id="PF06080">
    <property type="entry name" value="DUF938"/>
    <property type="match status" value="1"/>
</dbReference>
<dbReference type="Proteomes" id="UP000014115">
    <property type="component" value="Unassembled WGS sequence"/>
</dbReference>
<dbReference type="GO" id="GO:0032259">
    <property type="term" value="P:methylation"/>
    <property type="evidence" value="ECO:0007669"/>
    <property type="project" value="UniProtKB-KW"/>
</dbReference>
<dbReference type="EMBL" id="AMRG01000010">
    <property type="protein sequence ID" value="EKE82906.1"/>
    <property type="molecule type" value="Genomic_DNA"/>
</dbReference>
<keyword evidence="1" id="KW-0808">Transferase</keyword>
<dbReference type="PATRIC" id="fig|740709.3.peg.1761"/>
<sequence length="195" mass="21583">MTLPFSQACENNKAAILTCLKNTFQQASKVLEVGSGSGQHAVYFRQQLPHLQWQCSDRQINLRGLQARLDAEAPQLPAAKAFDVMQQAPVTDVDALFSANTCHIMPTTAVEALFAHFSSDLGAVKRLCIYGPFNDDGNYSSASNADFDRYLRSRDVQMGIRDQQWIAALAQAQGFQLVANNAMPANNRLLDFKRD</sequence>